<gene>
    <name evidence="3" type="ORF">INT45_010554</name>
</gene>
<evidence type="ECO:0000313" key="4">
    <source>
        <dbReference type="Proteomes" id="UP000646827"/>
    </source>
</evidence>
<feature type="region of interest" description="Disordered" evidence="1">
    <location>
        <begin position="178"/>
        <end position="201"/>
    </location>
</feature>
<reference evidence="3 4" key="1">
    <citation type="submission" date="2020-12" db="EMBL/GenBank/DDBJ databases">
        <title>Metabolic potential, ecology and presence of endohyphal bacteria is reflected in genomic diversity of Mucoromycotina.</title>
        <authorList>
            <person name="Muszewska A."/>
            <person name="Okrasinska A."/>
            <person name="Steczkiewicz K."/>
            <person name="Drgas O."/>
            <person name="Orlowska M."/>
            <person name="Perlinska-Lenart U."/>
            <person name="Aleksandrzak-Piekarczyk T."/>
            <person name="Szatraj K."/>
            <person name="Zielenkiewicz U."/>
            <person name="Pilsyk S."/>
            <person name="Malc E."/>
            <person name="Mieczkowski P."/>
            <person name="Kruszewska J.S."/>
            <person name="Biernat P."/>
            <person name="Pawlowska J."/>
        </authorList>
    </citation>
    <scope>NUCLEOTIDE SEQUENCE [LARGE SCALE GENOMIC DNA]</scope>
    <source>
        <strain evidence="3 4">CBS 142.35</strain>
    </source>
</reference>
<organism evidence="3 4">
    <name type="scientific">Circinella minor</name>
    <dbReference type="NCBI Taxonomy" id="1195481"/>
    <lineage>
        <taxon>Eukaryota</taxon>
        <taxon>Fungi</taxon>
        <taxon>Fungi incertae sedis</taxon>
        <taxon>Mucoromycota</taxon>
        <taxon>Mucoromycotina</taxon>
        <taxon>Mucoromycetes</taxon>
        <taxon>Mucorales</taxon>
        <taxon>Lichtheimiaceae</taxon>
        <taxon>Circinella</taxon>
    </lineage>
</organism>
<dbReference type="Gene3D" id="1.10.418.10">
    <property type="entry name" value="Calponin-like domain"/>
    <property type="match status" value="2"/>
</dbReference>
<feature type="non-terminal residue" evidence="3">
    <location>
        <position position="1"/>
    </location>
</feature>
<dbReference type="PANTHER" id="PTHR11915">
    <property type="entry name" value="SPECTRIN/FILAMIN RELATED CYTOSKELETAL PROTEIN"/>
    <property type="match status" value="1"/>
</dbReference>
<dbReference type="Pfam" id="PF00307">
    <property type="entry name" value="CH"/>
    <property type="match status" value="2"/>
</dbReference>
<dbReference type="InterPro" id="IPR036872">
    <property type="entry name" value="CH_dom_sf"/>
</dbReference>
<proteinExistence type="predicted"/>
<evidence type="ECO:0000256" key="1">
    <source>
        <dbReference type="SAM" id="MobiDB-lite"/>
    </source>
</evidence>
<dbReference type="InterPro" id="IPR001715">
    <property type="entry name" value="CH_dom"/>
</dbReference>
<sequence>MKLTNSISSNRHRRHGQQTNSEEDTSRNLSIDYQEIQKRTLTKWVNAQLSIADDHIENMETDLRDGKRLLKLLSVVVNKEKQQDQKDEKGMIITPKPERGNMRIHQLSNVAQALSFLESQFLGEVPDIGNEPIVNGDLKKTLALIYFIMLKYHIHLILDDKSITSFIEHDNELLVSPSSSISKTAPSSPLPSLAASSTQPQQKSSLLSSAAQRALRNNNNNHNNAMVGGEKASSSSATEAKLALLRWVRIQLHDYVMANIIPSIQDFSRSWRNGVAFCLLIHRHDPNMIPELFDTYLKTASEWNQQTWHRLLTISFNIASEQMNIPRYLEPEDLTDVDYPHEPSVMMYVTEFYKVMSFTQKKQSQENNDSARKQRTVCISDLLKFLGLYHQND</sequence>
<comment type="caution">
    <text evidence="3">The sequence shown here is derived from an EMBL/GenBank/DDBJ whole genome shotgun (WGS) entry which is preliminary data.</text>
</comment>
<keyword evidence="4" id="KW-1185">Reference proteome</keyword>
<dbReference type="OrthoDB" id="10017054at2759"/>
<dbReference type="SMART" id="SM00033">
    <property type="entry name" value="CH"/>
    <property type="match status" value="2"/>
</dbReference>
<feature type="region of interest" description="Disordered" evidence="1">
    <location>
        <begin position="1"/>
        <end position="28"/>
    </location>
</feature>
<evidence type="ECO:0000313" key="3">
    <source>
        <dbReference type="EMBL" id="KAG2224488.1"/>
    </source>
</evidence>
<dbReference type="EMBL" id="JAEPRB010000042">
    <property type="protein sequence ID" value="KAG2224488.1"/>
    <property type="molecule type" value="Genomic_DNA"/>
</dbReference>
<feature type="domain" description="Calponin-homology (CH)" evidence="2">
    <location>
        <begin position="238"/>
        <end position="357"/>
    </location>
</feature>
<feature type="domain" description="Calponin-homology (CH)" evidence="2">
    <location>
        <begin position="35"/>
        <end position="153"/>
    </location>
</feature>
<dbReference type="PROSITE" id="PS50021">
    <property type="entry name" value="CH"/>
    <property type="match status" value="2"/>
</dbReference>
<evidence type="ECO:0000259" key="2">
    <source>
        <dbReference type="PROSITE" id="PS50021"/>
    </source>
</evidence>
<accession>A0A8H7SAK3</accession>
<dbReference type="Proteomes" id="UP000646827">
    <property type="component" value="Unassembled WGS sequence"/>
</dbReference>
<name>A0A8H7SAK3_9FUNG</name>
<protein>
    <recommendedName>
        <fullName evidence="2">Calponin-homology (CH) domain-containing protein</fullName>
    </recommendedName>
</protein>
<dbReference type="AlphaFoldDB" id="A0A8H7SAK3"/>
<dbReference type="SUPFAM" id="SSF47576">
    <property type="entry name" value="Calponin-homology domain, CH-domain"/>
    <property type="match status" value="1"/>
</dbReference>